<keyword evidence="1" id="KW-0472">Membrane</keyword>
<organism evidence="2 3">
    <name type="scientific">Sphingopyxis panaciterrulae</name>
    <dbReference type="NCBI Taxonomy" id="462372"/>
    <lineage>
        <taxon>Bacteria</taxon>
        <taxon>Pseudomonadati</taxon>
        <taxon>Pseudomonadota</taxon>
        <taxon>Alphaproteobacteria</taxon>
        <taxon>Sphingomonadales</taxon>
        <taxon>Sphingomonadaceae</taxon>
        <taxon>Sphingopyxis</taxon>
    </lineage>
</organism>
<dbReference type="AlphaFoldDB" id="A0A7W9ESD7"/>
<accession>A0A7W9ESD7</accession>
<comment type="caution">
    <text evidence="2">The sequence shown here is derived from an EMBL/GenBank/DDBJ whole genome shotgun (WGS) entry which is preliminary data.</text>
</comment>
<sequence length="153" mass="17793">MNDTHLIWIFALGFPLLFILMWLGIIRLLSWFGWSRYLPEFACDRPVPPDAQRYSMASMVIGRFPGGISYRSAMNIWIDTGGLYLRPLAIFRLFHPLLHIRWDAIASIEPRKTLWVKAHQLTFRRDVPMMTFGQPAGQAIFDRWQAHHGGRPA</sequence>
<gene>
    <name evidence="2" type="ORF">FHR21_002175</name>
</gene>
<reference evidence="2 3" key="1">
    <citation type="submission" date="2020-08" db="EMBL/GenBank/DDBJ databases">
        <title>Genomic Encyclopedia of Type Strains, Phase IV (KMG-IV): sequencing the most valuable type-strain genomes for metagenomic binning, comparative biology and taxonomic classification.</title>
        <authorList>
            <person name="Goeker M."/>
        </authorList>
    </citation>
    <scope>NUCLEOTIDE SEQUENCE [LARGE SCALE GENOMIC DNA]</scope>
    <source>
        <strain evidence="2 3">DSM 27163</strain>
    </source>
</reference>
<feature type="transmembrane region" description="Helical" evidence="1">
    <location>
        <begin position="6"/>
        <end position="29"/>
    </location>
</feature>
<name>A0A7W9ESD7_9SPHN</name>
<dbReference type="EMBL" id="JACIJH010000006">
    <property type="protein sequence ID" value="MBB5706816.1"/>
    <property type="molecule type" value="Genomic_DNA"/>
</dbReference>
<evidence type="ECO:0000313" key="2">
    <source>
        <dbReference type="EMBL" id="MBB5706816.1"/>
    </source>
</evidence>
<keyword evidence="1" id="KW-1133">Transmembrane helix</keyword>
<proteinExistence type="predicted"/>
<evidence type="ECO:0000256" key="1">
    <source>
        <dbReference type="SAM" id="Phobius"/>
    </source>
</evidence>
<dbReference type="Proteomes" id="UP000537161">
    <property type="component" value="Unassembled WGS sequence"/>
</dbReference>
<dbReference type="RefSeq" id="WP_184098063.1">
    <property type="nucleotide sequence ID" value="NZ_JACIJH010000006.1"/>
</dbReference>
<keyword evidence="1" id="KW-0812">Transmembrane</keyword>
<evidence type="ECO:0000313" key="3">
    <source>
        <dbReference type="Proteomes" id="UP000537161"/>
    </source>
</evidence>
<protein>
    <submittedName>
        <fullName evidence="2">Uncharacterized protein</fullName>
    </submittedName>
</protein>
<keyword evidence="3" id="KW-1185">Reference proteome</keyword>